<dbReference type="PANTHER" id="PTHR42686:SF1">
    <property type="entry name" value="GH17980P-RELATED"/>
    <property type="match status" value="1"/>
</dbReference>
<sequence>MRESVVLGGAGFAGLYRPVCEGSAREVLNTAWQYGIRAFDTAPHYGAGLSEERLGRFLRERDRADFTISTKVGRLLYDDPDAVDGVDGFYGTPKRSRRRDYSAEGVRRSVEQSLARLGLDRVDRLLIHDPEDHMEKALAEAVPELERLRAQGVTGGIGLGVNDVGVALRFVREAAIDHLLIAGRYTLLDRRAETELLPECARRGVRVLVAGVFNSGVLADPVRRGTFDYRAADPAVIDRARALEQLCADHGVPLRAVALQFPARHPAVAAVVLGAGTAAEVTDSLAMLNIAVPQRLWDELSERALW</sequence>
<dbReference type="InterPro" id="IPR036812">
    <property type="entry name" value="NAD(P)_OxRdtase_dom_sf"/>
</dbReference>
<proteinExistence type="predicted"/>
<dbReference type="Proteomes" id="UP000254869">
    <property type="component" value="Unassembled WGS sequence"/>
</dbReference>
<dbReference type="CDD" id="cd19152">
    <property type="entry name" value="AKR_AKR15A"/>
    <property type="match status" value="1"/>
</dbReference>
<keyword evidence="3" id="KW-1185">Reference proteome</keyword>
<comment type="caution">
    <text evidence="2">The sequence shown here is derived from an EMBL/GenBank/DDBJ whole genome shotgun (WGS) entry which is preliminary data.</text>
</comment>
<accession>A0A370I4H2</accession>
<dbReference type="PANTHER" id="PTHR42686">
    <property type="entry name" value="GH17980P-RELATED"/>
    <property type="match status" value="1"/>
</dbReference>
<reference evidence="2 3" key="1">
    <citation type="submission" date="2018-07" db="EMBL/GenBank/DDBJ databases">
        <title>Genomic Encyclopedia of Type Strains, Phase IV (KMG-IV): sequencing the most valuable type-strain genomes for metagenomic binning, comparative biology and taxonomic classification.</title>
        <authorList>
            <person name="Goeker M."/>
        </authorList>
    </citation>
    <scope>NUCLEOTIDE SEQUENCE [LARGE SCALE GENOMIC DNA]</scope>
    <source>
        <strain evidence="2 3">DSM 44290</strain>
    </source>
</reference>
<dbReference type="Pfam" id="PF00248">
    <property type="entry name" value="Aldo_ket_red"/>
    <property type="match status" value="1"/>
</dbReference>
<dbReference type="GO" id="GO:0016491">
    <property type="term" value="F:oxidoreductase activity"/>
    <property type="evidence" value="ECO:0007669"/>
    <property type="project" value="InterPro"/>
</dbReference>
<dbReference type="Gene3D" id="3.20.20.100">
    <property type="entry name" value="NADP-dependent oxidoreductase domain"/>
    <property type="match status" value="1"/>
</dbReference>
<name>A0A370I4H2_9NOCA</name>
<feature type="domain" description="NADP-dependent oxidoreductase" evidence="1">
    <location>
        <begin position="5"/>
        <end position="300"/>
    </location>
</feature>
<dbReference type="InterPro" id="IPR020471">
    <property type="entry name" value="AKR"/>
</dbReference>
<dbReference type="GO" id="GO:0005829">
    <property type="term" value="C:cytosol"/>
    <property type="evidence" value="ECO:0007669"/>
    <property type="project" value="TreeGrafter"/>
</dbReference>
<dbReference type="AlphaFoldDB" id="A0A370I4H2"/>
<gene>
    <name evidence="2" type="ORF">DFR76_106515</name>
</gene>
<evidence type="ECO:0000313" key="3">
    <source>
        <dbReference type="Proteomes" id="UP000254869"/>
    </source>
</evidence>
<dbReference type="SUPFAM" id="SSF51430">
    <property type="entry name" value="NAD(P)-linked oxidoreductase"/>
    <property type="match status" value="1"/>
</dbReference>
<dbReference type="InterPro" id="IPR023210">
    <property type="entry name" value="NADP_OxRdtase_dom"/>
</dbReference>
<dbReference type="STRING" id="1210086.GCA_001613105_01923"/>
<dbReference type="RefSeq" id="WP_067995062.1">
    <property type="nucleotide sequence ID" value="NZ_QQBC01000006.1"/>
</dbReference>
<dbReference type="EMBL" id="QQBC01000006">
    <property type="protein sequence ID" value="RDI65643.1"/>
    <property type="molecule type" value="Genomic_DNA"/>
</dbReference>
<evidence type="ECO:0000259" key="1">
    <source>
        <dbReference type="Pfam" id="PF00248"/>
    </source>
</evidence>
<organism evidence="2 3">
    <name type="scientific">Nocardia pseudobrasiliensis</name>
    <dbReference type="NCBI Taxonomy" id="45979"/>
    <lineage>
        <taxon>Bacteria</taxon>
        <taxon>Bacillati</taxon>
        <taxon>Actinomycetota</taxon>
        <taxon>Actinomycetes</taxon>
        <taxon>Mycobacteriales</taxon>
        <taxon>Nocardiaceae</taxon>
        <taxon>Nocardia</taxon>
    </lineage>
</organism>
<evidence type="ECO:0000313" key="2">
    <source>
        <dbReference type="EMBL" id="RDI65643.1"/>
    </source>
</evidence>
<protein>
    <submittedName>
        <fullName evidence="2">D-threo-aldose 1-dehydrogenase</fullName>
    </submittedName>
</protein>